<reference evidence="1" key="1">
    <citation type="journal article" date="2020" name="Nature">
        <title>Giant virus diversity and host interactions through global metagenomics.</title>
        <authorList>
            <person name="Schulz F."/>
            <person name="Roux S."/>
            <person name="Paez-Espino D."/>
            <person name="Jungbluth S."/>
            <person name="Walsh D.A."/>
            <person name="Denef V.J."/>
            <person name="McMahon K.D."/>
            <person name="Konstantinidis K.T."/>
            <person name="Eloe-Fadrosh E.A."/>
            <person name="Kyrpides N.C."/>
            <person name="Woyke T."/>
        </authorList>
    </citation>
    <scope>NUCLEOTIDE SEQUENCE</scope>
    <source>
        <strain evidence="1">GVMAG-S-3300012000-57</strain>
    </source>
</reference>
<name>A0A6C0KJ32_9ZZZZ</name>
<proteinExistence type="predicted"/>
<dbReference type="EMBL" id="MN740899">
    <property type="protein sequence ID" value="QHU17176.1"/>
    <property type="molecule type" value="Genomic_DNA"/>
</dbReference>
<dbReference type="AlphaFoldDB" id="A0A6C0KJ32"/>
<evidence type="ECO:0000313" key="1">
    <source>
        <dbReference type="EMBL" id="QHU17176.1"/>
    </source>
</evidence>
<organism evidence="1">
    <name type="scientific">viral metagenome</name>
    <dbReference type="NCBI Taxonomy" id="1070528"/>
    <lineage>
        <taxon>unclassified sequences</taxon>
        <taxon>metagenomes</taxon>
        <taxon>organismal metagenomes</taxon>
    </lineage>
</organism>
<sequence>MNDSQKIYGIPDGILYGQFDRTDELNQRLTSRHYPDVPLQPNYDPRPVQTRYAHFPGMVNRAAKPYVPIIRHLDHVVELNFNPGSARAPPHGYLNNVDVETTLRNQAFALQHGADQGVYVPSSNSDLYKTTIISRPGPQPHPQLFEKMHYQPRANPVEGTKIGGDVFFNHTRIQLRE</sequence>
<accession>A0A6C0KJ32</accession>
<protein>
    <submittedName>
        <fullName evidence="1">Uncharacterized protein</fullName>
    </submittedName>
</protein>